<dbReference type="SUPFAM" id="SSF51905">
    <property type="entry name" value="FAD/NAD(P)-binding domain"/>
    <property type="match status" value="1"/>
</dbReference>
<dbReference type="OrthoDB" id="18526at2"/>
<dbReference type="PANTHER" id="PTHR13847">
    <property type="entry name" value="SARCOSINE DEHYDROGENASE-RELATED"/>
    <property type="match status" value="1"/>
</dbReference>
<proteinExistence type="predicted"/>
<protein>
    <submittedName>
        <fullName evidence="3">FAD-binding oxidoreductase</fullName>
    </submittedName>
</protein>
<dbReference type="AlphaFoldDB" id="A0A373FRU1"/>
<keyword evidence="1" id="KW-0560">Oxidoreductase</keyword>
<dbReference type="InterPro" id="IPR036188">
    <property type="entry name" value="FAD/NAD-bd_sf"/>
</dbReference>
<comment type="caution">
    <text evidence="3">The sequence shown here is derived from an EMBL/GenBank/DDBJ whole genome shotgun (WGS) entry which is preliminary data.</text>
</comment>
<dbReference type="Pfam" id="PF01266">
    <property type="entry name" value="DAO"/>
    <property type="match status" value="1"/>
</dbReference>
<dbReference type="GO" id="GO:0016491">
    <property type="term" value="F:oxidoreductase activity"/>
    <property type="evidence" value="ECO:0007669"/>
    <property type="project" value="UniProtKB-KW"/>
</dbReference>
<evidence type="ECO:0000313" key="4">
    <source>
        <dbReference type="Proteomes" id="UP000261948"/>
    </source>
</evidence>
<dbReference type="Proteomes" id="UP000261948">
    <property type="component" value="Unassembled WGS sequence"/>
</dbReference>
<gene>
    <name evidence="3" type="ORF">DZC30_00085</name>
</gene>
<evidence type="ECO:0000256" key="1">
    <source>
        <dbReference type="ARBA" id="ARBA00023002"/>
    </source>
</evidence>
<dbReference type="Gene3D" id="3.50.50.60">
    <property type="entry name" value="FAD/NAD(P)-binding domain"/>
    <property type="match status" value="2"/>
</dbReference>
<sequence length="423" mass="46012">MTDNTVAVLGAGMVGVATALELQRRGMAVTLMDRRAPGLETSYGNAGVIARSSLMPFNHPKLWGTLPGLLKNKGAGFRYNPAFIASHLRWALGFVANARQSVFAETTAALDGLIRLSTAEHQRLLQEVGEQHRLRDNGWLFLYRSAQAFDAPGAQLGRETMAQFGITTQTLNEAELRDLEPVLKPVFAKALWIKDTYSVNSPGAVVKAYADAFVARGGKLQTTDLRTVRQTNNGRWQVIDASHLAQEFGRVVVALGPWSPKFMAELGVDIPMGFERGYHMHYAAGNTGSAASALQRPIYDTAGGYVLSPMEQGLRLSTGVELNRCDAPMKPVQLDVAEAAARQALPLGERLQHPLWMGRRPTLPDSRPIIDQMPGRPGLWLAFGHQHIGFSTGPGTAALLAAMMLADAQTPLDPHPFRASRFL</sequence>
<name>A0A373FRU1_COMTE</name>
<reference evidence="3 4" key="1">
    <citation type="submission" date="2018-08" db="EMBL/GenBank/DDBJ databases">
        <title>Comamonas testosteroni strain SWCO2.</title>
        <authorList>
            <person name="Jiang N."/>
            <person name="Zhang X.Z."/>
        </authorList>
    </citation>
    <scope>NUCLEOTIDE SEQUENCE [LARGE SCALE GENOMIC DNA]</scope>
    <source>
        <strain evidence="3 4">SWCO2</strain>
    </source>
</reference>
<dbReference type="InterPro" id="IPR006076">
    <property type="entry name" value="FAD-dep_OxRdtase"/>
</dbReference>
<dbReference type="Gene3D" id="3.30.9.10">
    <property type="entry name" value="D-Amino Acid Oxidase, subunit A, domain 2"/>
    <property type="match status" value="1"/>
</dbReference>
<organism evidence="3 4">
    <name type="scientific">Comamonas testosteroni</name>
    <name type="common">Pseudomonas testosteroni</name>
    <dbReference type="NCBI Taxonomy" id="285"/>
    <lineage>
        <taxon>Bacteria</taxon>
        <taxon>Pseudomonadati</taxon>
        <taxon>Pseudomonadota</taxon>
        <taxon>Betaproteobacteria</taxon>
        <taxon>Burkholderiales</taxon>
        <taxon>Comamonadaceae</taxon>
        <taxon>Comamonas</taxon>
    </lineage>
</organism>
<dbReference type="PANTHER" id="PTHR13847:SF289">
    <property type="entry name" value="GLYCINE OXIDASE"/>
    <property type="match status" value="1"/>
</dbReference>
<keyword evidence="4" id="KW-1185">Reference proteome</keyword>
<dbReference type="GO" id="GO:0005737">
    <property type="term" value="C:cytoplasm"/>
    <property type="evidence" value="ECO:0007669"/>
    <property type="project" value="TreeGrafter"/>
</dbReference>
<accession>A0A373FRU1</accession>
<evidence type="ECO:0000259" key="2">
    <source>
        <dbReference type="Pfam" id="PF01266"/>
    </source>
</evidence>
<evidence type="ECO:0000313" key="3">
    <source>
        <dbReference type="EMBL" id="RGE46858.1"/>
    </source>
</evidence>
<dbReference type="EMBL" id="QURR01000001">
    <property type="protein sequence ID" value="RGE46858.1"/>
    <property type="molecule type" value="Genomic_DNA"/>
</dbReference>
<feature type="domain" description="FAD dependent oxidoreductase" evidence="2">
    <location>
        <begin position="6"/>
        <end position="403"/>
    </location>
</feature>